<dbReference type="Gene3D" id="3.90.1750.10">
    <property type="entry name" value="Hect, E3 ligase catalytic domains"/>
    <property type="match status" value="1"/>
</dbReference>
<accession>A0A9Q1J560</accession>
<dbReference type="Proteomes" id="UP001152622">
    <property type="component" value="Chromosome 4"/>
</dbReference>
<dbReference type="InterPro" id="IPR035983">
    <property type="entry name" value="Hect_E3_ubiquitin_ligase"/>
</dbReference>
<dbReference type="AlphaFoldDB" id="A0A9Q1J560"/>
<evidence type="ECO:0000313" key="1">
    <source>
        <dbReference type="EMBL" id="KAJ8366198.1"/>
    </source>
</evidence>
<comment type="caution">
    <text evidence="1">The sequence shown here is derived from an EMBL/GenBank/DDBJ whole genome shotgun (WGS) entry which is preliminary data.</text>
</comment>
<protein>
    <submittedName>
        <fullName evidence="1">Uncharacterized protein</fullName>
    </submittedName>
</protein>
<sequence>MSNLQITLAYLRGQLDLGGPKWELFRLCLKELKDCSGMFEGPSYAKLLGFKSTAMKTDSYYHAGQLMAMSIVHDGQTPCFLSENLIEALVQGPENVEVTVDDVPDIETQSMLKRMINLCFTNG</sequence>
<organism evidence="1 2">
    <name type="scientific">Synaphobranchus kaupii</name>
    <name type="common">Kaup's arrowtooth eel</name>
    <dbReference type="NCBI Taxonomy" id="118154"/>
    <lineage>
        <taxon>Eukaryota</taxon>
        <taxon>Metazoa</taxon>
        <taxon>Chordata</taxon>
        <taxon>Craniata</taxon>
        <taxon>Vertebrata</taxon>
        <taxon>Euteleostomi</taxon>
        <taxon>Actinopterygii</taxon>
        <taxon>Neopterygii</taxon>
        <taxon>Teleostei</taxon>
        <taxon>Anguilliformes</taxon>
        <taxon>Synaphobranchidae</taxon>
        <taxon>Synaphobranchus</taxon>
    </lineage>
</organism>
<gene>
    <name evidence="1" type="ORF">SKAU_G00150290</name>
</gene>
<dbReference type="SUPFAM" id="SSF56204">
    <property type="entry name" value="Hect, E3 ligase catalytic domain"/>
    <property type="match status" value="1"/>
</dbReference>
<reference evidence="1" key="1">
    <citation type="journal article" date="2023" name="Science">
        <title>Genome structures resolve the early diversification of teleost fishes.</title>
        <authorList>
            <person name="Parey E."/>
            <person name="Louis A."/>
            <person name="Montfort J."/>
            <person name="Bouchez O."/>
            <person name="Roques C."/>
            <person name="Iampietro C."/>
            <person name="Lluch J."/>
            <person name="Castinel A."/>
            <person name="Donnadieu C."/>
            <person name="Desvignes T."/>
            <person name="Floi Bucao C."/>
            <person name="Jouanno E."/>
            <person name="Wen M."/>
            <person name="Mejri S."/>
            <person name="Dirks R."/>
            <person name="Jansen H."/>
            <person name="Henkel C."/>
            <person name="Chen W.J."/>
            <person name="Zahm M."/>
            <person name="Cabau C."/>
            <person name="Klopp C."/>
            <person name="Thompson A.W."/>
            <person name="Robinson-Rechavi M."/>
            <person name="Braasch I."/>
            <person name="Lecointre G."/>
            <person name="Bobe J."/>
            <person name="Postlethwait J.H."/>
            <person name="Berthelot C."/>
            <person name="Roest Crollius H."/>
            <person name="Guiguen Y."/>
        </authorList>
    </citation>
    <scope>NUCLEOTIDE SEQUENCE</scope>
    <source>
        <strain evidence="1">WJC10195</strain>
    </source>
</reference>
<dbReference type="EMBL" id="JAINUF010000004">
    <property type="protein sequence ID" value="KAJ8366198.1"/>
    <property type="molecule type" value="Genomic_DNA"/>
</dbReference>
<evidence type="ECO:0000313" key="2">
    <source>
        <dbReference type="Proteomes" id="UP001152622"/>
    </source>
</evidence>
<dbReference type="GO" id="GO:0004842">
    <property type="term" value="F:ubiquitin-protein transferase activity"/>
    <property type="evidence" value="ECO:0007669"/>
    <property type="project" value="InterPro"/>
</dbReference>
<dbReference type="OrthoDB" id="2384350at2759"/>
<name>A0A9Q1J560_SYNKA</name>
<proteinExistence type="predicted"/>
<keyword evidence="2" id="KW-1185">Reference proteome</keyword>